<organism evidence="2 3">
    <name type="scientific">Paenibacillus lentus</name>
    <dbReference type="NCBI Taxonomy" id="1338368"/>
    <lineage>
        <taxon>Bacteria</taxon>
        <taxon>Bacillati</taxon>
        <taxon>Bacillota</taxon>
        <taxon>Bacilli</taxon>
        <taxon>Bacillales</taxon>
        <taxon>Paenibacillaceae</taxon>
        <taxon>Paenibacillus</taxon>
    </lineage>
</organism>
<dbReference type="OrthoDB" id="9785602at2"/>
<dbReference type="PROSITE" id="PS51186">
    <property type="entry name" value="GNAT"/>
    <property type="match status" value="1"/>
</dbReference>
<gene>
    <name evidence="2" type="ORF">EIM92_02730</name>
</gene>
<protein>
    <submittedName>
        <fullName evidence="2">N-acetyltransferase</fullName>
    </submittedName>
</protein>
<dbReference type="AlphaFoldDB" id="A0A3Q8S942"/>
<evidence type="ECO:0000313" key="2">
    <source>
        <dbReference type="EMBL" id="AZK45251.1"/>
    </source>
</evidence>
<dbReference type="Pfam" id="PF13302">
    <property type="entry name" value="Acetyltransf_3"/>
    <property type="match status" value="1"/>
</dbReference>
<name>A0A3Q8S942_9BACL</name>
<evidence type="ECO:0000313" key="3">
    <source>
        <dbReference type="Proteomes" id="UP000273145"/>
    </source>
</evidence>
<keyword evidence="3" id="KW-1185">Reference proteome</keyword>
<reference evidence="2 3" key="1">
    <citation type="submission" date="2018-11" db="EMBL/GenBank/DDBJ databases">
        <title>Genome sequencing of Paenibacillus lentus DSM25539(T).</title>
        <authorList>
            <person name="Kook J.-K."/>
            <person name="Park S.-N."/>
            <person name="Lim Y.K."/>
        </authorList>
    </citation>
    <scope>NUCLEOTIDE SEQUENCE [LARGE SCALE GENOMIC DNA]</scope>
    <source>
        <strain evidence="2 3">DSM 25539</strain>
    </source>
</reference>
<keyword evidence="2" id="KW-0808">Transferase</keyword>
<dbReference type="InterPro" id="IPR016181">
    <property type="entry name" value="Acyl_CoA_acyltransferase"/>
</dbReference>
<dbReference type="GO" id="GO:0008999">
    <property type="term" value="F:protein-N-terminal-alanine acetyltransferase activity"/>
    <property type="evidence" value="ECO:0007669"/>
    <property type="project" value="TreeGrafter"/>
</dbReference>
<evidence type="ECO:0000259" key="1">
    <source>
        <dbReference type="PROSITE" id="PS51186"/>
    </source>
</evidence>
<proteinExistence type="predicted"/>
<feature type="domain" description="N-acetyltransferase" evidence="1">
    <location>
        <begin position="56"/>
        <end position="195"/>
    </location>
</feature>
<dbReference type="KEGG" id="plen:EIM92_02730"/>
<dbReference type="PANTHER" id="PTHR43792">
    <property type="entry name" value="GNAT FAMILY, PUTATIVE (AFU_ORTHOLOGUE AFUA_3G00765)-RELATED-RELATED"/>
    <property type="match status" value="1"/>
</dbReference>
<dbReference type="EMBL" id="CP034248">
    <property type="protein sequence ID" value="AZK45251.1"/>
    <property type="molecule type" value="Genomic_DNA"/>
</dbReference>
<dbReference type="GO" id="GO:0005737">
    <property type="term" value="C:cytoplasm"/>
    <property type="evidence" value="ECO:0007669"/>
    <property type="project" value="TreeGrafter"/>
</dbReference>
<dbReference type="PANTHER" id="PTHR43792:SF9">
    <property type="entry name" value="RIBOSOMAL-PROTEIN-ALANINE ACETYLTRANSFERASE"/>
    <property type="match status" value="1"/>
</dbReference>
<dbReference type="SUPFAM" id="SSF55729">
    <property type="entry name" value="Acyl-CoA N-acyltransferases (Nat)"/>
    <property type="match status" value="1"/>
</dbReference>
<dbReference type="InterPro" id="IPR000182">
    <property type="entry name" value="GNAT_dom"/>
</dbReference>
<accession>A0A3Q8S942</accession>
<dbReference type="InterPro" id="IPR051531">
    <property type="entry name" value="N-acetyltransferase"/>
</dbReference>
<sequence>MNNDVPRRITMFDRFPALSTKRLQLREVTLQDMDAAAELYGNSVMMKTRPGPSKHMPIQANKESREPRFQEREAIAYRIQEWFMTPYQEQRGIRFGIYLNNSNRMIGSCGFSHWDKTHYKAELVYELHPEYRKRGFLKEALGALINFGFNTMELNRIEARIESSNQADQRMLLSLGFRHEGVEREAEFADGKFIDIVWLSMLKSDGPPPVHLVK</sequence>
<dbReference type="Gene3D" id="3.40.630.30">
    <property type="match status" value="1"/>
</dbReference>
<dbReference type="Proteomes" id="UP000273145">
    <property type="component" value="Chromosome"/>
</dbReference>